<proteinExistence type="predicted"/>
<organism evidence="1 2">
    <name type="scientific">Brassica cretica</name>
    <name type="common">Mustard</name>
    <dbReference type="NCBI Taxonomy" id="69181"/>
    <lineage>
        <taxon>Eukaryota</taxon>
        <taxon>Viridiplantae</taxon>
        <taxon>Streptophyta</taxon>
        <taxon>Embryophyta</taxon>
        <taxon>Tracheophyta</taxon>
        <taxon>Spermatophyta</taxon>
        <taxon>Magnoliopsida</taxon>
        <taxon>eudicotyledons</taxon>
        <taxon>Gunneridae</taxon>
        <taxon>Pentapetalae</taxon>
        <taxon>rosids</taxon>
        <taxon>malvids</taxon>
        <taxon>Brassicales</taxon>
        <taxon>Brassicaceae</taxon>
        <taxon>Brassiceae</taxon>
        <taxon>Brassica</taxon>
    </lineage>
</organism>
<comment type="caution">
    <text evidence="1">The sequence shown here is derived from an EMBL/GenBank/DDBJ whole genome shotgun (WGS) entry which is preliminary data.</text>
</comment>
<dbReference type="EMBL" id="QGKW02000007">
    <property type="protein sequence ID" value="KAF2617388.1"/>
    <property type="molecule type" value="Genomic_DNA"/>
</dbReference>
<accession>A0A8S9MGM2</accession>
<evidence type="ECO:0000313" key="2">
    <source>
        <dbReference type="Proteomes" id="UP000712281"/>
    </source>
</evidence>
<dbReference type="AlphaFoldDB" id="A0A8S9MGM2"/>
<protein>
    <submittedName>
        <fullName evidence="1">Uncharacterized protein</fullName>
    </submittedName>
</protein>
<name>A0A8S9MGM2_BRACR</name>
<reference evidence="1" key="1">
    <citation type="submission" date="2019-12" db="EMBL/GenBank/DDBJ databases">
        <title>Genome sequencing and annotation of Brassica cretica.</title>
        <authorList>
            <person name="Studholme D.J."/>
            <person name="Sarris P.F."/>
        </authorList>
    </citation>
    <scope>NUCLEOTIDE SEQUENCE</scope>
    <source>
        <strain evidence="1">PFS-001/15</strain>
        <tissue evidence="1">Leaf</tissue>
    </source>
</reference>
<gene>
    <name evidence="1" type="ORF">F2Q68_00038253</name>
</gene>
<evidence type="ECO:0000313" key="1">
    <source>
        <dbReference type="EMBL" id="KAF2617388.1"/>
    </source>
</evidence>
<sequence length="121" mass="13355">MYYVSRESCDIRSQEMTLVCVAGWKAGSMRWMGDGAILSGKMRGGSSGRLDVYSGSLGSCRIHPGCLTSMDELENLRYTVLTEHIFWLVLRLAEWYIRLAPGSGVVSVPISVEPTNDSSNM</sequence>
<dbReference type="Proteomes" id="UP000712281">
    <property type="component" value="Unassembled WGS sequence"/>
</dbReference>